<feature type="compositionally biased region" description="Acidic residues" evidence="1">
    <location>
        <begin position="260"/>
        <end position="269"/>
    </location>
</feature>
<feature type="compositionally biased region" description="Basic and acidic residues" evidence="1">
    <location>
        <begin position="81"/>
        <end position="97"/>
    </location>
</feature>
<dbReference type="EMBL" id="PUHQ01000041">
    <property type="protein sequence ID" value="KAG0660763.1"/>
    <property type="molecule type" value="Genomic_DNA"/>
</dbReference>
<reference evidence="2 3" key="1">
    <citation type="submission" date="2020-11" db="EMBL/GenBank/DDBJ databases">
        <title>Kefir isolates.</title>
        <authorList>
            <person name="Marcisauskas S."/>
            <person name="Kim Y."/>
            <person name="Blasche S."/>
        </authorList>
    </citation>
    <scope>NUCLEOTIDE SEQUENCE [LARGE SCALE GENOMIC DNA]</scope>
    <source>
        <strain evidence="2 3">KR</strain>
    </source>
</reference>
<feature type="compositionally biased region" description="Low complexity" evidence="1">
    <location>
        <begin position="479"/>
        <end position="505"/>
    </location>
</feature>
<name>A0A9P6W2L6_RHOMI</name>
<dbReference type="OrthoDB" id="2526683at2759"/>
<feature type="region of interest" description="Disordered" evidence="1">
    <location>
        <begin position="44"/>
        <end position="239"/>
    </location>
</feature>
<feature type="compositionally biased region" description="Basic and acidic residues" evidence="1">
    <location>
        <begin position="1"/>
        <end position="14"/>
    </location>
</feature>
<keyword evidence="3" id="KW-1185">Reference proteome</keyword>
<feature type="region of interest" description="Disordered" evidence="1">
    <location>
        <begin position="253"/>
        <end position="291"/>
    </location>
</feature>
<feature type="compositionally biased region" description="Polar residues" evidence="1">
    <location>
        <begin position="585"/>
        <end position="623"/>
    </location>
</feature>
<dbReference type="AlphaFoldDB" id="A0A9P6W2L6"/>
<gene>
    <name evidence="2" type="ORF">C6P46_004447</name>
</gene>
<proteinExistence type="predicted"/>
<comment type="caution">
    <text evidence="2">The sequence shown here is derived from an EMBL/GenBank/DDBJ whole genome shotgun (WGS) entry which is preliminary data.</text>
</comment>
<evidence type="ECO:0000313" key="3">
    <source>
        <dbReference type="Proteomes" id="UP000777482"/>
    </source>
</evidence>
<feature type="region of interest" description="Disordered" evidence="1">
    <location>
        <begin position="315"/>
        <end position="366"/>
    </location>
</feature>
<accession>A0A9P6W2L6</accession>
<protein>
    <submittedName>
        <fullName evidence="2">Uncharacterized protein</fullName>
    </submittedName>
</protein>
<feature type="compositionally biased region" description="Low complexity" evidence="1">
    <location>
        <begin position="317"/>
        <end position="346"/>
    </location>
</feature>
<sequence length="742" mass="78827">MSERREREGEHQLVEDTGWLDLDAAEAPADDFAWRDRELPTIWRNDPLSVPRTSALPRGGVRTVSRPPTRVAVAPGQVDHTAPRAPRDYSDPPEHSRVPVSLAWAIRRAEVAARPGPGPAEGRQEDDSNGEGDSQDEQDSATTRPDGPTIMDQLVRDAASFFATARRSRPPPEASSFSSSSSSESQLRPRARARGGASPPQVHLEQEEEEEEEAVNWTHSAPPPRRRRTREETNAMMGAALRSKKPVYLLYCGNDGSTLIDDDDREEEGGGGPPSDEGRLPTGFRPGAAAAGTRGCGALVCARALLDGVPNMIFRDPSSSSSNPDPESVSESESGPADTAAAAAPPAEERAASSDLPPRADTVADLFEGDGVGERVGRRGWKKCRGGNVLGYRLLRPCVSCSISRPTYTTYASVVTNNDPASRGGEPRGALSAGGVTGGGVVDGLLFHFKLAAVTPVRRRIGIPPAEELPPPRSTWSDTTVATLPSPTTTSEAGAARGGDAAQQQQGGGSGRSRSALPARLREKPARVGDKMTWKHIPTAQRDFMSGLVGEPSDWISPSSETWWLDHAIVKHSRKRSAGAAFTEPNRTFNPDSLSSARTTVDANGGVSRTSPVNSPLRSSLSRSHAIRVRVPLSNPHPASALATSSSSGGNSGGRARQQQGGGNESATASYDRYRNDASDFARRVRQRYADPSASDSAVVTSLERAGYGSGFAAEDEEEDDDRGGAPCSNCAHARGREVVGR</sequence>
<feature type="compositionally biased region" description="Low complexity" evidence="1">
    <location>
        <begin position="174"/>
        <end position="185"/>
    </location>
</feature>
<evidence type="ECO:0000313" key="2">
    <source>
        <dbReference type="EMBL" id="KAG0660763.1"/>
    </source>
</evidence>
<feature type="compositionally biased region" description="Basic and acidic residues" evidence="1">
    <location>
        <begin position="672"/>
        <end position="683"/>
    </location>
</feature>
<evidence type="ECO:0000256" key="1">
    <source>
        <dbReference type="SAM" id="MobiDB-lite"/>
    </source>
</evidence>
<organism evidence="2 3">
    <name type="scientific">Rhodotorula mucilaginosa</name>
    <name type="common">Yeast</name>
    <name type="synonym">Rhodotorula rubra</name>
    <dbReference type="NCBI Taxonomy" id="5537"/>
    <lineage>
        <taxon>Eukaryota</taxon>
        <taxon>Fungi</taxon>
        <taxon>Dikarya</taxon>
        <taxon>Basidiomycota</taxon>
        <taxon>Pucciniomycotina</taxon>
        <taxon>Microbotryomycetes</taxon>
        <taxon>Sporidiobolales</taxon>
        <taxon>Sporidiobolaceae</taxon>
        <taxon>Rhodotorula</taxon>
    </lineage>
</organism>
<feature type="compositionally biased region" description="Low complexity" evidence="1">
    <location>
        <begin position="281"/>
        <end position="291"/>
    </location>
</feature>
<feature type="region of interest" description="Disordered" evidence="1">
    <location>
        <begin position="582"/>
        <end position="742"/>
    </location>
</feature>
<feature type="compositionally biased region" description="Low complexity" evidence="1">
    <location>
        <begin position="645"/>
        <end position="659"/>
    </location>
</feature>
<feature type="compositionally biased region" description="Low complexity" evidence="1">
    <location>
        <begin position="156"/>
        <end position="165"/>
    </location>
</feature>
<dbReference type="Proteomes" id="UP000777482">
    <property type="component" value="Unassembled WGS sequence"/>
</dbReference>
<feature type="region of interest" description="Disordered" evidence="1">
    <location>
        <begin position="1"/>
        <end position="22"/>
    </location>
</feature>
<feature type="compositionally biased region" description="Acidic residues" evidence="1">
    <location>
        <begin position="127"/>
        <end position="139"/>
    </location>
</feature>
<feature type="region of interest" description="Disordered" evidence="1">
    <location>
        <begin position="463"/>
        <end position="527"/>
    </location>
</feature>